<dbReference type="PANTHER" id="PTHR37423:SF2">
    <property type="entry name" value="MEMBRANE-BOUND LYTIC MUREIN TRANSGLYCOSYLASE C"/>
    <property type="match status" value="1"/>
</dbReference>
<evidence type="ECO:0000313" key="4">
    <source>
        <dbReference type="EMBL" id="QEM41169.1"/>
    </source>
</evidence>
<reference evidence="4" key="1">
    <citation type="submission" date="2019-04" db="EMBL/GenBank/DDBJ databases">
        <authorList>
            <person name="Assadpour T."/>
            <person name="Ahmed J."/>
            <person name="Anderson S."/>
            <person name="Espinosa K."/>
            <person name="Gadsden T."/>
            <person name="Graham A."/>
            <person name="Hajjar W."/>
            <person name="Howard T."/>
            <person name="Lacafta O."/>
            <person name="Matney K."/>
            <person name="Matsen K."/>
            <person name="Osu J."/>
            <person name="Rupe E."/>
            <person name="Sang H."/>
            <person name="Wadi S."/>
            <person name="McNeal J."/>
            <person name="Temple L."/>
        </authorList>
    </citation>
    <scope>NUCLEOTIDE SEQUENCE [LARGE SCALE GENOMIC DNA]</scope>
</reference>
<evidence type="ECO:0000259" key="3">
    <source>
        <dbReference type="Pfam" id="PF01464"/>
    </source>
</evidence>
<accession>A0A5C1K5L7</accession>
<evidence type="ECO:0000256" key="2">
    <source>
        <dbReference type="SAM" id="MobiDB-lite"/>
    </source>
</evidence>
<feature type="compositionally biased region" description="Low complexity" evidence="2">
    <location>
        <begin position="552"/>
        <end position="564"/>
    </location>
</feature>
<protein>
    <submittedName>
        <fullName evidence="4">Lytic transglycosylase</fullName>
    </submittedName>
</protein>
<dbReference type="Gene3D" id="1.10.530.10">
    <property type="match status" value="1"/>
</dbReference>
<dbReference type="Pfam" id="PF01464">
    <property type="entry name" value="SLT"/>
    <property type="match status" value="1"/>
</dbReference>
<gene>
    <name evidence="4" type="ORF">Zuri_76</name>
</gene>
<organism evidence="4 5">
    <name type="scientific">Pseudomonas phage Zuri</name>
    <dbReference type="NCBI Taxonomy" id="2604899"/>
    <lineage>
        <taxon>Viruses</taxon>
        <taxon>Duplodnaviria</taxon>
        <taxon>Heunggongvirae</taxon>
        <taxon>Uroviricota</taxon>
        <taxon>Caudoviricetes</taxon>
        <taxon>Schitoviridae</taxon>
        <taxon>Zurivirus</taxon>
        <taxon>Zurivirus zuri</taxon>
    </lineage>
</organism>
<evidence type="ECO:0000256" key="1">
    <source>
        <dbReference type="SAM" id="Coils"/>
    </source>
</evidence>
<feature type="coiled-coil region" evidence="1">
    <location>
        <begin position="498"/>
        <end position="546"/>
    </location>
</feature>
<feature type="domain" description="Transglycosylase SLT" evidence="3">
    <location>
        <begin position="230"/>
        <end position="329"/>
    </location>
</feature>
<dbReference type="SUPFAM" id="SSF53955">
    <property type="entry name" value="Lysozyme-like"/>
    <property type="match status" value="1"/>
</dbReference>
<dbReference type="InterPro" id="IPR008258">
    <property type="entry name" value="Transglycosylase_SLT_dom_1"/>
</dbReference>
<dbReference type="InterPro" id="IPR023346">
    <property type="entry name" value="Lysozyme-like_dom_sf"/>
</dbReference>
<dbReference type="Proteomes" id="UP000322075">
    <property type="component" value="Segment"/>
</dbReference>
<evidence type="ECO:0000313" key="5">
    <source>
        <dbReference type="Proteomes" id="UP000322075"/>
    </source>
</evidence>
<dbReference type="EMBL" id="MK863032">
    <property type="protein sequence ID" value="QEM41169.1"/>
    <property type="molecule type" value="Genomic_DNA"/>
</dbReference>
<proteinExistence type="predicted"/>
<dbReference type="CDD" id="cd00254">
    <property type="entry name" value="LT-like"/>
    <property type="match status" value="1"/>
</dbReference>
<feature type="region of interest" description="Disordered" evidence="2">
    <location>
        <begin position="552"/>
        <end position="597"/>
    </location>
</feature>
<dbReference type="PANTHER" id="PTHR37423">
    <property type="entry name" value="SOLUBLE LYTIC MUREIN TRANSGLYCOSYLASE-RELATED"/>
    <property type="match status" value="1"/>
</dbReference>
<sequence>MVDNALSRISEGLTQFRDEQRRTNDQQVILNSLRYTDPKAYQEALTSGAITAGIDPKSVSPQVLASLGSRSADLLRQAALGQAMTTNQYNFDRTRSIDTANDNARGAASRLYGNTDPTIAALQPQEQARVLANQVDLVGGRLANDGRRISNNTNQFNLDVARRDDTDNQTALGIVGDARRNSIDAAGARAEADTAPTPGSQFKADEALSRIFPNMYGPGSLSEGSTFGNMIQRESGGQQFDKNGKTLTSNKGAQGIAQIMPGTGPEAAELAGLPWSADRLKNDPQYSLALGQAYFNKQKETFGGDEAKAAAAYNAGPGRVSEAIAEATREGNPDAWLSKLPKETRDYVPAVTAGQVNAVQADLGVRQMQNVGQQGATTDLFQNLSNTDTVGTVADTLLASDFKGANRADVIYQLNDIVRRGNTNPAQAGAILRRNISGASTFNPFSRDFRGTTNLGGNIGFNDQRLEGDITAQRTGVNIDQALTNQSAAAVGQGISLAQQAQQQAAQQLAAVVRAAQERPQLASSIPRYQRAYERAQQRLSALIDNQRTTPALRAQRPAAQQNQETVSPEQKDAELNRPAPPPVAFNREDLSFGLYD</sequence>
<name>A0A5C1K5L7_9CAUD</name>
<keyword evidence="5" id="KW-1185">Reference proteome</keyword>
<keyword evidence="1" id="KW-0175">Coiled coil</keyword>